<evidence type="ECO:0000313" key="1">
    <source>
        <dbReference type="EMBL" id="AFN83318.1"/>
    </source>
</evidence>
<evidence type="ECO:0000313" key="2">
    <source>
        <dbReference type="Proteomes" id="UP000010094"/>
    </source>
</evidence>
<accession>I6ZJA5</accession>
<gene>
    <name evidence="1" type="ordered locus">EROM_070670</name>
</gene>
<dbReference type="KEGG" id="ero:EROM_070670"/>
<keyword evidence="2" id="KW-1185">Reference proteome</keyword>
<organism evidence="1 2">
    <name type="scientific">Encephalitozoon romaleae (strain SJ-2008)</name>
    <name type="common">Microsporidian parasite</name>
    <dbReference type="NCBI Taxonomy" id="1178016"/>
    <lineage>
        <taxon>Eukaryota</taxon>
        <taxon>Fungi</taxon>
        <taxon>Fungi incertae sedis</taxon>
        <taxon>Microsporidia</taxon>
        <taxon>Unikaryonidae</taxon>
        <taxon>Encephalitozoon</taxon>
    </lineage>
</organism>
<dbReference type="HOGENOM" id="CLU_1570638_0_0_1"/>
<dbReference type="AlphaFoldDB" id="I6ZJA5"/>
<dbReference type="OrthoDB" id="2191587at2759"/>
<proteinExistence type="predicted"/>
<reference evidence="1 2" key="1">
    <citation type="journal article" date="2012" name="Proc. Natl. Acad. Sci. U.S.A.">
        <title>Gain and loss of multiple functionally related, horizontally transferred genes in the reduced genomes of two microsporidian parasites.</title>
        <authorList>
            <person name="Pombert J.-F."/>
            <person name="Selman M."/>
            <person name="Burki F."/>
            <person name="Bardell F.T."/>
            <person name="Farinelli L."/>
            <person name="Solter L.F."/>
            <person name="Whitman D.W."/>
            <person name="Weiss L.M."/>
            <person name="Corradi N."/>
            <person name="Keeling P.J."/>
        </authorList>
    </citation>
    <scope>NUCLEOTIDE SEQUENCE [LARGE SCALE GENOMIC DNA]</scope>
    <source>
        <strain evidence="1 2">SJ-2008</strain>
    </source>
</reference>
<protein>
    <recommendedName>
        <fullName evidence="3">Mediator of RNA polymerase II transcription subunit 18</fullName>
    </recommendedName>
</protein>
<dbReference type="EMBL" id="CP003524">
    <property type="protein sequence ID" value="AFN83318.1"/>
    <property type="molecule type" value="Genomic_DNA"/>
</dbReference>
<evidence type="ECO:0008006" key="3">
    <source>
        <dbReference type="Google" id="ProtNLM"/>
    </source>
</evidence>
<name>I6ZJA5_ENCRO</name>
<dbReference type="RefSeq" id="XP_009264815.1">
    <property type="nucleotide sequence ID" value="XM_009266540.1"/>
</dbReference>
<dbReference type="Proteomes" id="UP000010094">
    <property type="component" value="Chromosome VII"/>
</dbReference>
<dbReference type="VEuPathDB" id="MicrosporidiaDB:EROM_070670"/>
<sequence length="169" mass="19304">MIECSVFGYLKEIDCICNYLRLCKRTDKIATESIFSNGLNVLLVSEESDGVYLISRGAPDRNKNRMSLCSKVQRSRVRTLGTLKVFLFSLGFELVRQGKVELITFEKEPGHIEISKHVSEESSKHKETDDYYLVKVFVISENAHDGERMLSRVIEELEGQVQLVKPSIK</sequence>
<dbReference type="GeneID" id="20521626"/>